<organism evidence="2">
    <name type="scientific">hydrothermal vent metagenome</name>
    <dbReference type="NCBI Taxonomy" id="652676"/>
    <lineage>
        <taxon>unclassified sequences</taxon>
        <taxon>metagenomes</taxon>
        <taxon>ecological metagenomes</taxon>
    </lineage>
</organism>
<evidence type="ECO:0000259" key="1">
    <source>
        <dbReference type="Pfam" id="PF03447"/>
    </source>
</evidence>
<name>A0A3B0T3H8_9ZZZZ</name>
<dbReference type="Pfam" id="PF03447">
    <property type="entry name" value="NAD_binding_3"/>
    <property type="match status" value="1"/>
</dbReference>
<feature type="domain" description="Aspartate/homoserine dehydrogenase NAD-binding" evidence="1">
    <location>
        <begin position="14"/>
        <end position="125"/>
    </location>
</feature>
<evidence type="ECO:0000313" key="2">
    <source>
        <dbReference type="EMBL" id="VAW11490.1"/>
    </source>
</evidence>
<dbReference type="InterPro" id="IPR036291">
    <property type="entry name" value="NAD(P)-bd_dom_sf"/>
</dbReference>
<reference evidence="2" key="1">
    <citation type="submission" date="2018-06" db="EMBL/GenBank/DDBJ databases">
        <authorList>
            <person name="Zhirakovskaya E."/>
        </authorList>
    </citation>
    <scope>NUCLEOTIDE SEQUENCE</scope>
</reference>
<gene>
    <name evidence="2" type="ORF">MNBD_BACTEROID05-1332</name>
</gene>
<dbReference type="SUPFAM" id="SSF51735">
    <property type="entry name" value="NAD(P)-binding Rossmann-fold domains"/>
    <property type="match status" value="1"/>
</dbReference>
<sequence length="142" mass="15378">MKSINYKVKIGIIGCGAIGSRMAKAICKDLKNDCKVSGLYDIDRKKVKSLAKELKIKNVTRSSVESLIKNCDCVVEAINGLNTVEIVKIALKSQKSVLVMSVGRVLNDKQLFQMARRKKAYILLPSGAIAGIDAIKAASLVP</sequence>
<accession>A0A3B0T3H8</accession>
<protein>
    <recommendedName>
        <fullName evidence="1">Aspartate/homoserine dehydrogenase NAD-binding domain-containing protein</fullName>
    </recommendedName>
</protein>
<dbReference type="GO" id="GO:0050661">
    <property type="term" value="F:NADP binding"/>
    <property type="evidence" value="ECO:0007669"/>
    <property type="project" value="InterPro"/>
</dbReference>
<dbReference type="InterPro" id="IPR005106">
    <property type="entry name" value="Asp/hSer_DH_NAD-bd"/>
</dbReference>
<feature type="non-terminal residue" evidence="2">
    <location>
        <position position="142"/>
    </location>
</feature>
<dbReference type="EMBL" id="UOEN01000013">
    <property type="protein sequence ID" value="VAW11490.1"/>
    <property type="molecule type" value="Genomic_DNA"/>
</dbReference>
<dbReference type="Gene3D" id="3.40.50.720">
    <property type="entry name" value="NAD(P)-binding Rossmann-like Domain"/>
    <property type="match status" value="1"/>
</dbReference>
<dbReference type="AlphaFoldDB" id="A0A3B0T3H8"/>
<proteinExistence type="predicted"/>
<dbReference type="GO" id="GO:0016491">
    <property type="term" value="F:oxidoreductase activity"/>
    <property type="evidence" value="ECO:0007669"/>
    <property type="project" value="InterPro"/>
</dbReference>